<dbReference type="PANTHER" id="PTHR10173">
    <property type="entry name" value="METHIONINE SULFOXIDE REDUCTASE"/>
    <property type="match status" value="1"/>
</dbReference>
<proteinExistence type="inferred from homology"/>
<evidence type="ECO:0000256" key="5">
    <source>
        <dbReference type="ARBA" id="ARBA00048488"/>
    </source>
</evidence>
<evidence type="ECO:0000256" key="3">
    <source>
        <dbReference type="ARBA" id="ARBA00022833"/>
    </source>
</evidence>
<feature type="domain" description="MsrB" evidence="7">
    <location>
        <begin position="61"/>
        <end position="183"/>
    </location>
</feature>
<feature type="binding site" evidence="6">
    <location>
        <position position="152"/>
    </location>
    <ligand>
        <name>Zn(2+)</name>
        <dbReference type="ChEBI" id="CHEBI:29105"/>
    </ligand>
</feature>
<dbReference type="GO" id="GO:0005737">
    <property type="term" value="C:cytoplasm"/>
    <property type="evidence" value="ECO:0007669"/>
    <property type="project" value="TreeGrafter"/>
</dbReference>
<dbReference type="InterPro" id="IPR028427">
    <property type="entry name" value="Met_Sox_Rdtase_MsrB"/>
</dbReference>
<sequence>MMKTLIPTLVLAILAVSCLNGNKSQENTGRHISLAGGQTLEAEHADTMKEKEDEYEVVKTEAEWKKILTSGEYRILRKRGTELPFINEYYDNKEEGVYYCGACGQPVFTSETKYESGTGWPSFWEPIKPSVVGEKEDNSLFMTRTETVCARCGSHLGHVFEDGPDPTGLRYCLNSQALDFEAMDLSSVDAEQLPVKQED</sequence>
<evidence type="ECO:0000256" key="4">
    <source>
        <dbReference type="ARBA" id="ARBA00023002"/>
    </source>
</evidence>
<dbReference type="NCBIfam" id="TIGR00357">
    <property type="entry name" value="peptide-methionine (R)-S-oxide reductase MsrB"/>
    <property type="match status" value="1"/>
</dbReference>
<accession>A0A1M4TWD3</accession>
<dbReference type="FunFam" id="2.170.150.20:FF:000001">
    <property type="entry name" value="Peptide methionine sulfoxide reductase MsrB"/>
    <property type="match status" value="1"/>
</dbReference>
<evidence type="ECO:0000313" key="8">
    <source>
        <dbReference type="EMBL" id="SHE48736.1"/>
    </source>
</evidence>
<dbReference type="EC" id="1.8.4.12" evidence="6"/>
<name>A0A1M4TWD3_9BACT</name>
<feature type="binding site" evidence="6">
    <location>
        <position position="103"/>
    </location>
    <ligand>
        <name>Zn(2+)</name>
        <dbReference type="ChEBI" id="CHEBI:29105"/>
    </ligand>
</feature>
<protein>
    <recommendedName>
        <fullName evidence="6">Peptide methionine sulfoxide reductase MsrB</fullName>
        <ecNumber evidence="6">1.8.4.12</ecNumber>
    </recommendedName>
    <alternativeName>
        <fullName evidence="6">Peptide-methionine (R)-S-oxide reductase</fullName>
    </alternativeName>
</protein>
<dbReference type="SUPFAM" id="SSF51316">
    <property type="entry name" value="Mss4-like"/>
    <property type="match status" value="1"/>
</dbReference>
<evidence type="ECO:0000259" key="7">
    <source>
        <dbReference type="PROSITE" id="PS51790"/>
    </source>
</evidence>
<dbReference type="Gene3D" id="2.170.150.20">
    <property type="entry name" value="Peptide methionine sulfoxide reductase"/>
    <property type="match status" value="1"/>
</dbReference>
<evidence type="ECO:0000256" key="6">
    <source>
        <dbReference type="HAMAP-Rule" id="MF_01400"/>
    </source>
</evidence>
<dbReference type="EMBL" id="FQUS01000001">
    <property type="protein sequence ID" value="SHE48736.1"/>
    <property type="molecule type" value="Genomic_DNA"/>
</dbReference>
<evidence type="ECO:0000256" key="2">
    <source>
        <dbReference type="ARBA" id="ARBA00022723"/>
    </source>
</evidence>
<dbReference type="GO" id="GO:0033743">
    <property type="term" value="F:peptide-methionine (R)-S-oxide reductase activity"/>
    <property type="evidence" value="ECO:0007669"/>
    <property type="project" value="UniProtKB-UniRule"/>
</dbReference>
<dbReference type="PANTHER" id="PTHR10173:SF52">
    <property type="entry name" value="METHIONINE-R-SULFOXIDE REDUCTASE B1"/>
    <property type="match status" value="1"/>
</dbReference>
<keyword evidence="4 6" id="KW-0560">Oxidoreductase</keyword>
<dbReference type="Pfam" id="PF01641">
    <property type="entry name" value="SelR"/>
    <property type="match status" value="1"/>
</dbReference>
<dbReference type="GO" id="GO:0006979">
    <property type="term" value="P:response to oxidative stress"/>
    <property type="evidence" value="ECO:0007669"/>
    <property type="project" value="InterPro"/>
</dbReference>
<reference evidence="8 9" key="1">
    <citation type="submission" date="2016-11" db="EMBL/GenBank/DDBJ databases">
        <authorList>
            <person name="Jaros S."/>
            <person name="Januszkiewicz K."/>
            <person name="Wedrychowicz H."/>
        </authorList>
    </citation>
    <scope>NUCLEOTIDE SEQUENCE [LARGE SCALE GENOMIC DNA]</scope>
    <source>
        <strain evidence="8 9">DSM 21986</strain>
    </source>
</reference>
<comment type="catalytic activity">
    <reaction evidence="5 6">
        <text>L-methionyl-[protein] + [thioredoxin]-disulfide + H2O = L-methionyl-(R)-S-oxide-[protein] + [thioredoxin]-dithiol</text>
        <dbReference type="Rhea" id="RHEA:24164"/>
        <dbReference type="Rhea" id="RHEA-COMP:10698"/>
        <dbReference type="Rhea" id="RHEA-COMP:10700"/>
        <dbReference type="Rhea" id="RHEA-COMP:12313"/>
        <dbReference type="Rhea" id="RHEA-COMP:12314"/>
        <dbReference type="ChEBI" id="CHEBI:15377"/>
        <dbReference type="ChEBI" id="CHEBI:16044"/>
        <dbReference type="ChEBI" id="CHEBI:29950"/>
        <dbReference type="ChEBI" id="CHEBI:45764"/>
        <dbReference type="ChEBI" id="CHEBI:50058"/>
        <dbReference type="EC" id="1.8.4.12"/>
    </reaction>
</comment>
<comment type="cofactor">
    <cofactor evidence="6">
        <name>Zn(2+)</name>
        <dbReference type="ChEBI" id="CHEBI:29105"/>
    </cofactor>
    <text evidence="6">Binds 1 zinc ion per subunit. The zinc ion is important for the structural integrity of the protein.</text>
</comment>
<organism evidence="8 9">
    <name type="scientific">Fodinibius roseus</name>
    <dbReference type="NCBI Taxonomy" id="1194090"/>
    <lineage>
        <taxon>Bacteria</taxon>
        <taxon>Pseudomonadati</taxon>
        <taxon>Balneolota</taxon>
        <taxon>Balneolia</taxon>
        <taxon>Balneolales</taxon>
        <taxon>Balneolaceae</taxon>
        <taxon>Fodinibius</taxon>
    </lineage>
</organism>
<dbReference type="Proteomes" id="UP000184041">
    <property type="component" value="Unassembled WGS sequence"/>
</dbReference>
<keyword evidence="2 6" id="KW-0479">Metal-binding</keyword>
<feature type="binding site" evidence="6">
    <location>
        <position position="149"/>
    </location>
    <ligand>
        <name>Zn(2+)</name>
        <dbReference type="ChEBI" id="CHEBI:29105"/>
    </ligand>
</feature>
<evidence type="ECO:0000256" key="1">
    <source>
        <dbReference type="ARBA" id="ARBA00007174"/>
    </source>
</evidence>
<comment type="similarity">
    <text evidence="1 6">Belongs to the MsrB Met sulfoxide reductase family.</text>
</comment>
<keyword evidence="3 6" id="KW-0862">Zinc</keyword>
<dbReference type="GO" id="GO:0030091">
    <property type="term" value="P:protein repair"/>
    <property type="evidence" value="ECO:0007669"/>
    <property type="project" value="InterPro"/>
</dbReference>
<dbReference type="PROSITE" id="PS51257">
    <property type="entry name" value="PROKAR_LIPOPROTEIN"/>
    <property type="match status" value="1"/>
</dbReference>
<gene>
    <name evidence="6" type="primary">msrB</name>
    <name evidence="8" type="ORF">SAMN05443144_101404</name>
</gene>
<dbReference type="InterPro" id="IPR011057">
    <property type="entry name" value="Mss4-like_sf"/>
</dbReference>
<dbReference type="InterPro" id="IPR002579">
    <property type="entry name" value="Met_Sox_Rdtase_MsrB_dom"/>
</dbReference>
<dbReference type="STRING" id="1194090.SAMN05443144_101404"/>
<dbReference type="GO" id="GO:0008270">
    <property type="term" value="F:zinc ion binding"/>
    <property type="evidence" value="ECO:0007669"/>
    <property type="project" value="UniProtKB-UniRule"/>
</dbReference>
<dbReference type="PROSITE" id="PS51790">
    <property type="entry name" value="MSRB"/>
    <property type="match status" value="1"/>
</dbReference>
<keyword evidence="9" id="KW-1185">Reference proteome</keyword>
<dbReference type="AlphaFoldDB" id="A0A1M4TWD3"/>
<dbReference type="HAMAP" id="MF_01400">
    <property type="entry name" value="MsrB"/>
    <property type="match status" value="1"/>
</dbReference>
<evidence type="ECO:0000313" key="9">
    <source>
        <dbReference type="Proteomes" id="UP000184041"/>
    </source>
</evidence>
<dbReference type="RefSeq" id="WP_244545620.1">
    <property type="nucleotide sequence ID" value="NZ_FQUS01000001.1"/>
</dbReference>
<feature type="binding site" evidence="6">
    <location>
        <position position="100"/>
    </location>
    <ligand>
        <name>Zn(2+)</name>
        <dbReference type="ChEBI" id="CHEBI:29105"/>
    </ligand>
</feature>
<feature type="active site" description="Nucleophile" evidence="6">
    <location>
        <position position="172"/>
    </location>
</feature>